<comment type="function">
    <text evidence="7 10">Allows the formation of correctly charged Asn-tRNA(Asn) or Gln-tRNA(Gln) through the transamidation of misacylated Asp-tRNA(Asn) or Glu-tRNA(Gln) in organisms which lack either or both of asparaginyl-tRNA or glutaminyl-tRNA synthetases. The reaction takes place in the presence of glutamine and ATP through an activated phospho-Asp-tRNA(Asn) or phospho-Glu-tRNA(Gln).</text>
</comment>
<comment type="caution">
    <text evidence="12">The sequence shown here is derived from an EMBL/GenBank/DDBJ whole genome shotgun (WGS) entry which is preliminary data.</text>
</comment>
<dbReference type="Pfam" id="PF02637">
    <property type="entry name" value="GatB_Yqey"/>
    <property type="match status" value="1"/>
</dbReference>
<dbReference type="InterPro" id="IPR003789">
    <property type="entry name" value="Asn/Gln_tRNA_amidoTrase-B-like"/>
</dbReference>
<comment type="subunit">
    <text evidence="2 10">Heterotrimer of A, B and C subunits.</text>
</comment>
<evidence type="ECO:0000256" key="10">
    <source>
        <dbReference type="HAMAP-Rule" id="MF_00121"/>
    </source>
</evidence>
<dbReference type="STRING" id="1802538.A2382_02265"/>
<dbReference type="PROSITE" id="PS01234">
    <property type="entry name" value="GATB"/>
    <property type="match status" value="1"/>
</dbReference>
<evidence type="ECO:0000256" key="8">
    <source>
        <dbReference type="ARBA" id="ARBA00047380"/>
    </source>
</evidence>
<dbReference type="Proteomes" id="UP000178999">
    <property type="component" value="Unassembled WGS sequence"/>
</dbReference>
<comment type="catalytic activity">
    <reaction evidence="8 10">
        <text>L-aspartyl-tRNA(Asn) + L-glutamine + ATP + H2O = L-asparaginyl-tRNA(Asn) + L-glutamate + ADP + phosphate + 2 H(+)</text>
        <dbReference type="Rhea" id="RHEA:14513"/>
        <dbReference type="Rhea" id="RHEA-COMP:9674"/>
        <dbReference type="Rhea" id="RHEA-COMP:9677"/>
        <dbReference type="ChEBI" id="CHEBI:15377"/>
        <dbReference type="ChEBI" id="CHEBI:15378"/>
        <dbReference type="ChEBI" id="CHEBI:29985"/>
        <dbReference type="ChEBI" id="CHEBI:30616"/>
        <dbReference type="ChEBI" id="CHEBI:43474"/>
        <dbReference type="ChEBI" id="CHEBI:58359"/>
        <dbReference type="ChEBI" id="CHEBI:78515"/>
        <dbReference type="ChEBI" id="CHEBI:78516"/>
        <dbReference type="ChEBI" id="CHEBI:456216"/>
    </reaction>
</comment>
<dbReference type="GO" id="GO:0050567">
    <property type="term" value="F:glutaminyl-tRNA synthase (glutamine-hydrolyzing) activity"/>
    <property type="evidence" value="ECO:0007669"/>
    <property type="project" value="UniProtKB-UniRule"/>
</dbReference>
<keyword evidence="3 10" id="KW-0436">Ligase</keyword>
<dbReference type="InterPro" id="IPR023168">
    <property type="entry name" value="GatB_Yqey_C_2"/>
</dbReference>
<dbReference type="PANTHER" id="PTHR11659:SF0">
    <property type="entry name" value="GLUTAMYL-TRNA(GLN) AMIDOTRANSFERASE SUBUNIT B, MITOCHONDRIAL"/>
    <property type="match status" value="1"/>
</dbReference>
<dbReference type="EC" id="6.3.5.-" evidence="10"/>
<sequence length="452" mass="51807">MLKKYRPVIGLEVHVELGTRTKMFCSCSANHFLAEPNTNVCPICMGLPGAMPYANKKGIMATIKAGLAFGCEINSFSKFDRKHYYYPDLPKGYQISQYELPICKNGYFDLKESDSKSKKIRIRRIHLEEDTGKLVHRTLEGRKVSLIDYNRSGVPLLEMVTEPDFESANEVDLFLREVQLAVRYLDISGANMEQGSMRLEANVSLCKEEDVFDLKKGIYPDYKVELKNINSFRFLKKALEFEFERQAEILSRNEKVVQETRGFDEVKAVTFSQRVKEEAQDYRYFPEPDIPLLTITVDIVEQVQKSLPELPSQRRERLMKDYFLSSNYTELLVSDLKRAEYFEQAVILAKEKDIEINKVVGAMINQNLDIKFSEPAGLIKYLLEIKNKAFVSADEVVASIDVVIHENQQAVLDYQSGKEQILGFLIGQVQRKLKGKGEASLVSEKIKEKLKS</sequence>
<feature type="domain" description="Asn/Gln amidotransferase" evidence="11">
    <location>
        <begin position="340"/>
        <end position="450"/>
    </location>
</feature>
<dbReference type="GO" id="GO:0070681">
    <property type="term" value="P:glutaminyl-tRNAGln biosynthesis via transamidation"/>
    <property type="evidence" value="ECO:0007669"/>
    <property type="project" value="TreeGrafter"/>
</dbReference>
<evidence type="ECO:0000313" key="13">
    <source>
        <dbReference type="Proteomes" id="UP000178999"/>
    </source>
</evidence>
<evidence type="ECO:0000259" key="11">
    <source>
        <dbReference type="SMART" id="SM00845"/>
    </source>
</evidence>
<dbReference type="Pfam" id="PF02934">
    <property type="entry name" value="GatB_N"/>
    <property type="match status" value="1"/>
</dbReference>
<dbReference type="InterPro" id="IPR042114">
    <property type="entry name" value="GatB_C_1"/>
</dbReference>
<dbReference type="Gene3D" id="1.10.150.380">
    <property type="entry name" value="GatB domain, N-terminal subdomain"/>
    <property type="match status" value="1"/>
</dbReference>
<dbReference type="GO" id="GO:0005524">
    <property type="term" value="F:ATP binding"/>
    <property type="evidence" value="ECO:0007669"/>
    <property type="project" value="UniProtKB-KW"/>
</dbReference>
<evidence type="ECO:0000256" key="2">
    <source>
        <dbReference type="ARBA" id="ARBA00011123"/>
    </source>
</evidence>
<organism evidence="12 13">
    <name type="scientific">Candidatus Woesebacteria bacterium RIFOXYB1_FULL_38_16</name>
    <dbReference type="NCBI Taxonomy" id="1802538"/>
    <lineage>
        <taxon>Bacteria</taxon>
        <taxon>Candidatus Woeseibacteriota</taxon>
    </lineage>
</organism>
<reference evidence="12 13" key="1">
    <citation type="journal article" date="2016" name="Nat. Commun.">
        <title>Thousands of microbial genomes shed light on interconnected biogeochemical processes in an aquifer system.</title>
        <authorList>
            <person name="Anantharaman K."/>
            <person name="Brown C.T."/>
            <person name="Hug L.A."/>
            <person name="Sharon I."/>
            <person name="Castelle C.J."/>
            <person name="Probst A.J."/>
            <person name="Thomas B.C."/>
            <person name="Singh A."/>
            <person name="Wilkins M.J."/>
            <person name="Karaoz U."/>
            <person name="Brodie E.L."/>
            <person name="Williams K.H."/>
            <person name="Hubbard S.S."/>
            <person name="Banfield J.F."/>
        </authorList>
    </citation>
    <scope>NUCLEOTIDE SEQUENCE [LARGE SCALE GENOMIC DNA]</scope>
</reference>
<dbReference type="InterPro" id="IPR018027">
    <property type="entry name" value="Asn/Gln_amidotransferase"/>
</dbReference>
<evidence type="ECO:0000256" key="9">
    <source>
        <dbReference type="ARBA" id="ARBA00047913"/>
    </source>
</evidence>
<evidence type="ECO:0000313" key="12">
    <source>
        <dbReference type="EMBL" id="OGM79559.1"/>
    </source>
</evidence>
<keyword evidence="4 10" id="KW-0547">Nucleotide-binding</keyword>
<dbReference type="InterPro" id="IPR014746">
    <property type="entry name" value="Gln_synth/guanido_kin_cat_dom"/>
</dbReference>
<dbReference type="GO" id="GO:0050566">
    <property type="term" value="F:asparaginyl-tRNA synthase (glutamine-hydrolyzing) activity"/>
    <property type="evidence" value="ECO:0007669"/>
    <property type="project" value="RHEA"/>
</dbReference>
<keyword evidence="5 10" id="KW-0067">ATP-binding</keyword>
<evidence type="ECO:0000256" key="6">
    <source>
        <dbReference type="ARBA" id="ARBA00022917"/>
    </source>
</evidence>
<dbReference type="InterPro" id="IPR017958">
    <property type="entry name" value="Gln-tRNA_amidoTrfase_suB_CS"/>
</dbReference>
<dbReference type="NCBIfam" id="NF004012">
    <property type="entry name" value="PRK05477.1-2"/>
    <property type="match status" value="1"/>
</dbReference>
<keyword evidence="6 10" id="KW-0648">Protein biosynthesis</keyword>
<comment type="similarity">
    <text evidence="1 10">Belongs to the GatB/GatE family. GatB subfamily.</text>
</comment>
<dbReference type="NCBIfam" id="TIGR00133">
    <property type="entry name" value="gatB"/>
    <property type="match status" value="1"/>
</dbReference>
<gene>
    <name evidence="10" type="primary">gatB</name>
    <name evidence="12" type="ORF">A2382_02265</name>
</gene>
<evidence type="ECO:0000256" key="3">
    <source>
        <dbReference type="ARBA" id="ARBA00022598"/>
    </source>
</evidence>
<dbReference type="AlphaFoldDB" id="A0A1F8CUP5"/>
<dbReference type="EMBL" id="MGHY01000012">
    <property type="protein sequence ID" value="OGM79559.1"/>
    <property type="molecule type" value="Genomic_DNA"/>
</dbReference>
<name>A0A1F8CUP5_9BACT</name>
<dbReference type="InterPro" id="IPR004413">
    <property type="entry name" value="GatB"/>
</dbReference>
<evidence type="ECO:0000256" key="7">
    <source>
        <dbReference type="ARBA" id="ARBA00024799"/>
    </source>
</evidence>
<evidence type="ECO:0000256" key="4">
    <source>
        <dbReference type="ARBA" id="ARBA00022741"/>
    </source>
</evidence>
<dbReference type="GO" id="GO:0006412">
    <property type="term" value="P:translation"/>
    <property type="evidence" value="ECO:0007669"/>
    <property type="project" value="UniProtKB-UniRule"/>
</dbReference>
<dbReference type="HAMAP" id="MF_00121">
    <property type="entry name" value="GatB"/>
    <property type="match status" value="1"/>
</dbReference>
<dbReference type="SUPFAM" id="SSF89095">
    <property type="entry name" value="GatB/YqeY motif"/>
    <property type="match status" value="1"/>
</dbReference>
<accession>A0A1F8CUP5</accession>
<dbReference type="NCBIfam" id="NF004014">
    <property type="entry name" value="PRK05477.1-4"/>
    <property type="match status" value="1"/>
</dbReference>
<dbReference type="SMART" id="SM00845">
    <property type="entry name" value="GatB_Yqey"/>
    <property type="match status" value="1"/>
</dbReference>
<dbReference type="PANTHER" id="PTHR11659">
    <property type="entry name" value="GLUTAMYL-TRNA GLN AMIDOTRANSFERASE SUBUNIT B MITOCHONDRIAL AND PROKARYOTIC PET112-RELATED"/>
    <property type="match status" value="1"/>
</dbReference>
<dbReference type="Gene3D" id="1.10.10.410">
    <property type="match status" value="1"/>
</dbReference>
<protein>
    <recommendedName>
        <fullName evidence="10">Aspartyl/glutamyl-tRNA(Asn/Gln) amidotransferase subunit B</fullName>
        <shortName evidence="10">Asp/Glu-ADT subunit B</shortName>
        <ecNumber evidence="10">6.3.5.-</ecNumber>
    </recommendedName>
</protein>
<dbReference type="SUPFAM" id="SSF55931">
    <property type="entry name" value="Glutamine synthetase/guanido kinase"/>
    <property type="match status" value="1"/>
</dbReference>
<proteinExistence type="inferred from homology"/>
<evidence type="ECO:0000256" key="1">
    <source>
        <dbReference type="ARBA" id="ARBA00005306"/>
    </source>
</evidence>
<dbReference type="InterPro" id="IPR006075">
    <property type="entry name" value="Asn/Gln-tRNA_Trfase_suB/E_cat"/>
</dbReference>
<dbReference type="InterPro" id="IPR017959">
    <property type="entry name" value="Asn/Gln-tRNA_amidoTrfase_suB/E"/>
</dbReference>
<evidence type="ECO:0000256" key="5">
    <source>
        <dbReference type="ARBA" id="ARBA00022840"/>
    </source>
</evidence>
<comment type="catalytic activity">
    <reaction evidence="9 10">
        <text>L-glutamyl-tRNA(Gln) + L-glutamine + ATP + H2O = L-glutaminyl-tRNA(Gln) + L-glutamate + ADP + phosphate + H(+)</text>
        <dbReference type="Rhea" id="RHEA:17521"/>
        <dbReference type="Rhea" id="RHEA-COMP:9681"/>
        <dbReference type="Rhea" id="RHEA-COMP:9684"/>
        <dbReference type="ChEBI" id="CHEBI:15377"/>
        <dbReference type="ChEBI" id="CHEBI:15378"/>
        <dbReference type="ChEBI" id="CHEBI:29985"/>
        <dbReference type="ChEBI" id="CHEBI:30616"/>
        <dbReference type="ChEBI" id="CHEBI:43474"/>
        <dbReference type="ChEBI" id="CHEBI:58359"/>
        <dbReference type="ChEBI" id="CHEBI:78520"/>
        <dbReference type="ChEBI" id="CHEBI:78521"/>
        <dbReference type="ChEBI" id="CHEBI:456216"/>
    </reaction>
</comment>